<dbReference type="PROSITE" id="PS00194">
    <property type="entry name" value="THIOREDOXIN_1"/>
    <property type="match status" value="1"/>
</dbReference>
<comment type="similarity">
    <text evidence="2">Belongs to the thioredoxin family. DsbE subfamily.</text>
</comment>
<dbReference type="InterPro" id="IPR017937">
    <property type="entry name" value="Thioredoxin_CS"/>
</dbReference>
<evidence type="ECO:0000256" key="4">
    <source>
        <dbReference type="ARBA" id="ARBA00023157"/>
    </source>
</evidence>
<dbReference type="EMBL" id="JBHLXD010000034">
    <property type="protein sequence ID" value="MFC0209955.1"/>
    <property type="molecule type" value="Genomic_DNA"/>
</dbReference>
<evidence type="ECO:0000256" key="1">
    <source>
        <dbReference type="ARBA" id="ARBA00004196"/>
    </source>
</evidence>
<keyword evidence="10" id="KW-1185">Reference proteome</keyword>
<accession>A0ABV6DBI1</accession>
<evidence type="ECO:0000313" key="10">
    <source>
        <dbReference type="Proteomes" id="UP001589755"/>
    </source>
</evidence>
<dbReference type="PANTHER" id="PTHR42852:SF6">
    <property type="entry name" value="THIOL:DISULFIDE INTERCHANGE PROTEIN DSBE"/>
    <property type="match status" value="1"/>
</dbReference>
<dbReference type="Proteomes" id="UP001589755">
    <property type="component" value="Unassembled WGS sequence"/>
</dbReference>
<evidence type="ECO:0000256" key="6">
    <source>
        <dbReference type="SAM" id="MobiDB-lite"/>
    </source>
</evidence>
<dbReference type="Pfam" id="PF08534">
    <property type="entry name" value="Redoxin"/>
    <property type="match status" value="1"/>
</dbReference>
<evidence type="ECO:0000256" key="3">
    <source>
        <dbReference type="ARBA" id="ARBA00022748"/>
    </source>
</evidence>
<dbReference type="InterPro" id="IPR013766">
    <property type="entry name" value="Thioredoxin_domain"/>
</dbReference>
<dbReference type="CDD" id="cd03010">
    <property type="entry name" value="TlpA_like_DsbE"/>
    <property type="match status" value="1"/>
</dbReference>
<dbReference type="InterPro" id="IPR050553">
    <property type="entry name" value="Thioredoxin_ResA/DsbE_sf"/>
</dbReference>
<reference evidence="9 10" key="1">
    <citation type="submission" date="2024-09" db="EMBL/GenBank/DDBJ databases">
        <authorList>
            <person name="Sun Q."/>
            <person name="Mori K."/>
        </authorList>
    </citation>
    <scope>NUCLEOTIDE SEQUENCE [LARGE SCALE GENOMIC DNA]</scope>
    <source>
        <strain evidence="9 10">CCM 8543</strain>
    </source>
</reference>
<dbReference type="NCBIfam" id="TIGR00385">
    <property type="entry name" value="dsbE"/>
    <property type="match status" value="1"/>
</dbReference>
<name>A0ABV6DBI1_9HYPH</name>
<organism evidence="9 10">
    <name type="scientific">Chelativorans intermedius</name>
    <dbReference type="NCBI Taxonomy" id="515947"/>
    <lineage>
        <taxon>Bacteria</taxon>
        <taxon>Pseudomonadati</taxon>
        <taxon>Pseudomonadota</taxon>
        <taxon>Alphaproteobacteria</taxon>
        <taxon>Hyphomicrobiales</taxon>
        <taxon>Phyllobacteriaceae</taxon>
        <taxon>Chelativorans</taxon>
    </lineage>
</organism>
<gene>
    <name evidence="9" type="ORF">ACFFJ2_16260</name>
</gene>
<dbReference type="InterPro" id="IPR036249">
    <property type="entry name" value="Thioredoxin-like_sf"/>
</dbReference>
<dbReference type="InterPro" id="IPR013740">
    <property type="entry name" value="Redoxin"/>
</dbReference>
<keyword evidence="7" id="KW-1133">Transmembrane helix</keyword>
<dbReference type="PANTHER" id="PTHR42852">
    <property type="entry name" value="THIOL:DISULFIDE INTERCHANGE PROTEIN DSBE"/>
    <property type="match status" value="1"/>
</dbReference>
<dbReference type="Gene3D" id="3.40.30.10">
    <property type="entry name" value="Glutaredoxin"/>
    <property type="match status" value="1"/>
</dbReference>
<comment type="subcellular location">
    <subcellularLocation>
        <location evidence="1">Cell envelope</location>
    </subcellularLocation>
</comment>
<keyword evidence="7" id="KW-0472">Membrane</keyword>
<keyword evidence="5" id="KW-0676">Redox-active center</keyword>
<comment type="caution">
    <text evidence="9">The sequence shown here is derived from an EMBL/GenBank/DDBJ whole genome shotgun (WGS) entry which is preliminary data.</text>
</comment>
<feature type="region of interest" description="Disordered" evidence="6">
    <location>
        <begin position="1"/>
        <end position="23"/>
    </location>
</feature>
<dbReference type="InterPro" id="IPR004799">
    <property type="entry name" value="Periplasmic_diS_OxRdtase_DsbE"/>
</dbReference>
<feature type="transmembrane region" description="Helical" evidence="7">
    <location>
        <begin position="30"/>
        <end position="50"/>
    </location>
</feature>
<evidence type="ECO:0000256" key="5">
    <source>
        <dbReference type="ARBA" id="ARBA00023284"/>
    </source>
</evidence>
<sequence>MARIEASNPTSVSEEAVGKDAPPSVGRRRALLMLPAGTFAALAIVLGWGLSRNAQVIPSALIGKEVPEFSLPPVQGRSLGLSSADLRGEVSLVNVFASWCTACREEHPVFMEIKRSGAVPIHGINYKDRPQDAKRWLNTMGDPYTRTGGDRDGRVSIDWGVYGVPETFVVDAEGKIAYKHVGAVTPSVYRERIAPLIAELRQ</sequence>
<evidence type="ECO:0000256" key="2">
    <source>
        <dbReference type="ARBA" id="ARBA00007758"/>
    </source>
</evidence>
<dbReference type="RefSeq" id="WP_261522545.1">
    <property type="nucleotide sequence ID" value="NZ_JAODNW010000030.1"/>
</dbReference>
<proteinExistence type="inferred from homology"/>
<evidence type="ECO:0000259" key="8">
    <source>
        <dbReference type="PROSITE" id="PS51352"/>
    </source>
</evidence>
<dbReference type="PROSITE" id="PS51352">
    <property type="entry name" value="THIOREDOXIN_2"/>
    <property type="match status" value="1"/>
</dbReference>
<keyword evidence="3" id="KW-0201">Cytochrome c-type biogenesis</keyword>
<feature type="domain" description="Thioredoxin" evidence="8">
    <location>
        <begin position="60"/>
        <end position="198"/>
    </location>
</feature>
<keyword evidence="7" id="KW-0812">Transmembrane</keyword>
<dbReference type="SUPFAM" id="SSF52833">
    <property type="entry name" value="Thioredoxin-like"/>
    <property type="match status" value="1"/>
</dbReference>
<evidence type="ECO:0000313" key="9">
    <source>
        <dbReference type="EMBL" id="MFC0209955.1"/>
    </source>
</evidence>
<evidence type="ECO:0000256" key="7">
    <source>
        <dbReference type="SAM" id="Phobius"/>
    </source>
</evidence>
<keyword evidence="4" id="KW-1015">Disulfide bond</keyword>
<protein>
    <submittedName>
        <fullName evidence="9">DsbE family thiol:disulfide interchange protein</fullName>
    </submittedName>
</protein>